<accession>A0A2A5WAA3</accession>
<dbReference type="InterPro" id="IPR011118">
    <property type="entry name" value="Tannase/feruloyl_esterase"/>
</dbReference>
<sequence>MKLPHGLFSSLAGLLLFGALIPTAQAQQSLSLRQSCPLLTNITLPDTTLSSAEVVEANGFTPPRTNNTMGTPAFCRIVGVTSPAVNFEVWLPLDNWNGKYNGVGNGGMAGVISYAAMGGALNRGYATASTDTGHNANGGLFDASWASGRQDLIEDFGHRGLHVTTVNAKTITEAFYSNPPSYSYYTGCSKGGQMGLMEAQRYPEDFDGIVAGNPANEWTRFYTGAHLWYSLAMLDNNQEGWIPPAKMQAFGNAVNAACDVLDGIEDGILQNPLACNFEPASIQCPAGVNNNSCLTSQQVTAVEKIWSGKTNSAGELIYPGLVPGGEADPGGWSRWVTGVEPFTSLHWLGGEGFFRWFVFDDPEWDFRNFDYDTDLDYALQKVGNAVDSNNPDLRPLRDNGAKLLVYHGWSDPDISPVASINYFESVVDVIADDMRATNYETALKSTQNFFRLFMVPGMGHCAGGPGPDRFDALSAIENWVENGIAPGSMRASKIQNGEVTRSRPLCVYPEVATYTGIGDTDEAENFYCSAPAGP</sequence>
<evidence type="ECO:0000313" key="10">
    <source>
        <dbReference type="Proteomes" id="UP000219329"/>
    </source>
</evidence>
<name>A0A2A5WAA3_9GAMM</name>
<reference evidence="9 10" key="1">
    <citation type="submission" date="2017-08" db="EMBL/GenBank/DDBJ databases">
        <title>Fine stratification of microbial communities through a metagenomic profile of the photic zone.</title>
        <authorList>
            <person name="Haro-Moreno J.M."/>
            <person name="Lopez-Perez M."/>
            <person name="De La Torre J."/>
            <person name="Picazo A."/>
            <person name="Camacho A."/>
            <person name="Rodriguez-Valera F."/>
        </authorList>
    </citation>
    <scope>NUCLEOTIDE SEQUENCE [LARGE SCALE GENOMIC DNA]</scope>
    <source>
        <strain evidence="9">MED-G28</strain>
    </source>
</reference>
<dbReference type="GO" id="GO:0046872">
    <property type="term" value="F:metal ion binding"/>
    <property type="evidence" value="ECO:0007669"/>
    <property type="project" value="UniProtKB-KW"/>
</dbReference>
<evidence type="ECO:0000256" key="6">
    <source>
        <dbReference type="ARBA" id="ARBA00022837"/>
    </source>
</evidence>
<dbReference type="AlphaFoldDB" id="A0A2A5WAA3"/>
<dbReference type="InterPro" id="IPR029058">
    <property type="entry name" value="AB_hydrolase_fold"/>
</dbReference>
<keyword evidence="4 8" id="KW-0732">Signal</keyword>
<evidence type="ECO:0000313" key="9">
    <source>
        <dbReference type="EMBL" id="PDH33291.1"/>
    </source>
</evidence>
<dbReference type="Pfam" id="PF07519">
    <property type="entry name" value="Tannase"/>
    <property type="match status" value="1"/>
</dbReference>
<feature type="signal peptide" evidence="8">
    <location>
        <begin position="1"/>
        <end position="26"/>
    </location>
</feature>
<protein>
    <submittedName>
        <fullName evidence="9">Tannase/feruloyl esterase family alpha/beta hydrolase</fullName>
    </submittedName>
</protein>
<proteinExistence type="inferred from homology"/>
<dbReference type="Gene3D" id="3.40.50.1820">
    <property type="entry name" value="alpha/beta hydrolase"/>
    <property type="match status" value="1"/>
</dbReference>
<dbReference type="EMBL" id="NTJZ01000009">
    <property type="protein sequence ID" value="PDH33291.1"/>
    <property type="molecule type" value="Genomic_DNA"/>
</dbReference>
<evidence type="ECO:0000256" key="4">
    <source>
        <dbReference type="ARBA" id="ARBA00022729"/>
    </source>
</evidence>
<organism evidence="9 10">
    <name type="scientific">OM182 bacterium MED-G28</name>
    <dbReference type="NCBI Taxonomy" id="1986256"/>
    <lineage>
        <taxon>Bacteria</taxon>
        <taxon>Pseudomonadati</taxon>
        <taxon>Pseudomonadota</taxon>
        <taxon>Gammaproteobacteria</taxon>
        <taxon>OMG group</taxon>
        <taxon>OM182 clade</taxon>
    </lineage>
</organism>
<gene>
    <name evidence="9" type="ORF">CNF02_08875</name>
</gene>
<keyword evidence="6" id="KW-0106">Calcium</keyword>
<comment type="similarity">
    <text evidence="1">Belongs to the tannase family.</text>
</comment>
<dbReference type="GO" id="GO:0052689">
    <property type="term" value="F:carboxylic ester hydrolase activity"/>
    <property type="evidence" value="ECO:0007669"/>
    <property type="project" value="UniProtKB-KW"/>
</dbReference>
<keyword evidence="5 9" id="KW-0378">Hydrolase</keyword>
<dbReference type="Proteomes" id="UP000219329">
    <property type="component" value="Unassembled WGS sequence"/>
</dbReference>
<comment type="caution">
    <text evidence="9">The sequence shown here is derived from an EMBL/GenBank/DDBJ whole genome shotgun (WGS) entry which is preliminary data.</text>
</comment>
<keyword evidence="2" id="KW-0719">Serine esterase</keyword>
<dbReference type="PANTHER" id="PTHR33938:SF15">
    <property type="entry name" value="FERULOYL ESTERASE B-RELATED"/>
    <property type="match status" value="1"/>
</dbReference>
<evidence type="ECO:0000256" key="3">
    <source>
        <dbReference type="ARBA" id="ARBA00022723"/>
    </source>
</evidence>
<evidence type="ECO:0000256" key="2">
    <source>
        <dbReference type="ARBA" id="ARBA00022487"/>
    </source>
</evidence>
<evidence type="ECO:0000256" key="5">
    <source>
        <dbReference type="ARBA" id="ARBA00022801"/>
    </source>
</evidence>
<evidence type="ECO:0000256" key="7">
    <source>
        <dbReference type="ARBA" id="ARBA00023157"/>
    </source>
</evidence>
<evidence type="ECO:0000256" key="1">
    <source>
        <dbReference type="ARBA" id="ARBA00006249"/>
    </source>
</evidence>
<feature type="chain" id="PRO_5012472810" evidence="8">
    <location>
        <begin position="27"/>
        <end position="534"/>
    </location>
</feature>
<keyword evidence="7" id="KW-1015">Disulfide bond</keyword>
<dbReference type="SUPFAM" id="SSF53474">
    <property type="entry name" value="alpha/beta-Hydrolases"/>
    <property type="match status" value="2"/>
</dbReference>
<evidence type="ECO:0000256" key="8">
    <source>
        <dbReference type="SAM" id="SignalP"/>
    </source>
</evidence>
<keyword evidence="3" id="KW-0479">Metal-binding</keyword>
<dbReference type="PANTHER" id="PTHR33938">
    <property type="entry name" value="FERULOYL ESTERASE B-RELATED"/>
    <property type="match status" value="1"/>
</dbReference>